<feature type="compositionally biased region" description="Basic and acidic residues" evidence="1">
    <location>
        <begin position="27"/>
        <end position="43"/>
    </location>
</feature>
<protein>
    <submittedName>
        <fullName evidence="2 4">Uncharacterized protein</fullName>
    </submittedName>
</protein>
<feature type="region of interest" description="Disordered" evidence="1">
    <location>
        <begin position="17"/>
        <end position="52"/>
    </location>
</feature>
<accession>A0A0R3VX20</accession>
<name>A0A0R3VX20_TAEAS</name>
<evidence type="ECO:0000313" key="4">
    <source>
        <dbReference type="WBParaSite" id="TASK_0000196401-mRNA-1"/>
    </source>
</evidence>
<reference evidence="4" key="1">
    <citation type="submission" date="2017-02" db="UniProtKB">
        <authorList>
            <consortium name="WormBaseParasite"/>
        </authorList>
    </citation>
    <scope>IDENTIFICATION</scope>
</reference>
<evidence type="ECO:0000313" key="2">
    <source>
        <dbReference type="EMBL" id="VDK24032.1"/>
    </source>
</evidence>
<dbReference type="AlphaFoldDB" id="A0A0R3VX20"/>
<proteinExistence type="predicted"/>
<evidence type="ECO:0000256" key="1">
    <source>
        <dbReference type="SAM" id="MobiDB-lite"/>
    </source>
</evidence>
<organism evidence="4">
    <name type="scientific">Taenia asiatica</name>
    <name type="common">Asian tapeworm</name>
    <dbReference type="NCBI Taxonomy" id="60517"/>
    <lineage>
        <taxon>Eukaryota</taxon>
        <taxon>Metazoa</taxon>
        <taxon>Spiralia</taxon>
        <taxon>Lophotrochozoa</taxon>
        <taxon>Platyhelminthes</taxon>
        <taxon>Cestoda</taxon>
        <taxon>Eucestoda</taxon>
        <taxon>Cyclophyllidea</taxon>
        <taxon>Taeniidae</taxon>
        <taxon>Taenia</taxon>
    </lineage>
</organism>
<reference evidence="2 3" key="2">
    <citation type="submission" date="2018-11" db="EMBL/GenBank/DDBJ databases">
        <authorList>
            <consortium name="Pathogen Informatics"/>
        </authorList>
    </citation>
    <scope>NUCLEOTIDE SEQUENCE [LARGE SCALE GENOMIC DNA]</scope>
</reference>
<evidence type="ECO:0000313" key="3">
    <source>
        <dbReference type="Proteomes" id="UP000282613"/>
    </source>
</evidence>
<dbReference type="Proteomes" id="UP000282613">
    <property type="component" value="Unassembled WGS sequence"/>
</dbReference>
<dbReference type="WBParaSite" id="TASK_0000196401-mRNA-1">
    <property type="protein sequence ID" value="TASK_0000196401-mRNA-1"/>
    <property type="gene ID" value="TASK_0000196401"/>
</dbReference>
<dbReference type="EMBL" id="UYRS01000795">
    <property type="protein sequence ID" value="VDK24032.1"/>
    <property type="molecule type" value="Genomic_DNA"/>
</dbReference>
<keyword evidence="3" id="KW-1185">Reference proteome</keyword>
<gene>
    <name evidence="2" type="ORF">TASK_LOCUS1965</name>
</gene>
<sequence>MASVAAYPEAENKKIDVSENAGGPCKESIKFETEELEETGKEEKKKKKKKEKTDASFLNGFATASAKTGANAKVALGNWTSAPIVASAFVITGTQ</sequence>